<dbReference type="AlphaFoldDB" id="A0A455U4M4"/>
<organism evidence="1 2">
    <name type="scientific">Vreelandella sulfidaeris</name>
    <dbReference type="NCBI Taxonomy" id="115553"/>
    <lineage>
        <taxon>Bacteria</taxon>
        <taxon>Pseudomonadati</taxon>
        <taxon>Pseudomonadota</taxon>
        <taxon>Gammaproteobacteria</taxon>
        <taxon>Oceanospirillales</taxon>
        <taxon>Halomonadaceae</taxon>
        <taxon>Vreelandella</taxon>
    </lineage>
</organism>
<reference evidence="1 2" key="1">
    <citation type="journal article" date="2019" name="Microbiol. Resour. Announc.">
        <title>Complete Genome Sequence of Halomonas sulfidaeris Strain Esulfide1 Isolated from a Metal Sulfide Rock at a Depth of 2,200 Meters, Obtained Using Nanopore Sequencing.</title>
        <authorList>
            <person name="Saito M."/>
            <person name="Nishigata A."/>
            <person name="Galipon J."/>
            <person name="Arakawa K."/>
        </authorList>
    </citation>
    <scope>NUCLEOTIDE SEQUENCE [LARGE SCALE GENOMIC DNA]</scope>
    <source>
        <strain evidence="1 2">ATCC BAA-803</strain>
    </source>
</reference>
<dbReference type="KEGG" id="hsr:HSBAA_23380"/>
<accession>A0A455U4M4</accession>
<evidence type="ECO:0000313" key="1">
    <source>
        <dbReference type="EMBL" id="BBI61032.1"/>
    </source>
</evidence>
<gene>
    <name evidence="1" type="ORF">HSBAA_23380</name>
</gene>
<name>A0A455U4M4_9GAMM</name>
<dbReference type="Proteomes" id="UP000320231">
    <property type="component" value="Chromosome"/>
</dbReference>
<protein>
    <submittedName>
        <fullName evidence="1">Uncharacterized protein</fullName>
    </submittedName>
</protein>
<dbReference type="EMBL" id="AP019514">
    <property type="protein sequence ID" value="BBI61032.1"/>
    <property type="molecule type" value="Genomic_DNA"/>
</dbReference>
<proteinExistence type="predicted"/>
<sequence length="60" mass="7349">MLEWYRPQFTLNKLIEESTTLIMSLLPSYPGPVVQHRYRELFHTHLEIDPLPLHWKRYGR</sequence>
<evidence type="ECO:0000313" key="2">
    <source>
        <dbReference type="Proteomes" id="UP000320231"/>
    </source>
</evidence>